<reference evidence="1 2" key="1">
    <citation type="journal article" date="2021" name="Nat. Plants">
        <title>The Taxus genome provides insights into paclitaxel biosynthesis.</title>
        <authorList>
            <person name="Xiong X."/>
            <person name="Gou J."/>
            <person name="Liao Q."/>
            <person name="Li Y."/>
            <person name="Zhou Q."/>
            <person name="Bi G."/>
            <person name="Li C."/>
            <person name="Du R."/>
            <person name="Wang X."/>
            <person name="Sun T."/>
            <person name="Guo L."/>
            <person name="Liang H."/>
            <person name="Lu P."/>
            <person name="Wu Y."/>
            <person name="Zhang Z."/>
            <person name="Ro D.K."/>
            <person name="Shang Y."/>
            <person name="Huang S."/>
            <person name="Yan J."/>
        </authorList>
    </citation>
    <scope>NUCLEOTIDE SEQUENCE [LARGE SCALE GENOMIC DNA]</scope>
    <source>
        <strain evidence="1">Ta-2019</strain>
    </source>
</reference>
<keyword evidence="2" id="KW-1185">Reference proteome</keyword>
<gene>
    <name evidence="1" type="ORF">KI387_000194</name>
</gene>
<organism evidence="1 2">
    <name type="scientific">Taxus chinensis</name>
    <name type="common">Chinese yew</name>
    <name type="synonym">Taxus wallichiana var. chinensis</name>
    <dbReference type="NCBI Taxonomy" id="29808"/>
    <lineage>
        <taxon>Eukaryota</taxon>
        <taxon>Viridiplantae</taxon>
        <taxon>Streptophyta</taxon>
        <taxon>Embryophyta</taxon>
        <taxon>Tracheophyta</taxon>
        <taxon>Spermatophyta</taxon>
        <taxon>Pinopsida</taxon>
        <taxon>Pinidae</taxon>
        <taxon>Conifers II</taxon>
        <taxon>Cupressales</taxon>
        <taxon>Taxaceae</taxon>
        <taxon>Taxus</taxon>
    </lineage>
</organism>
<proteinExistence type="predicted"/>
<evidence type="ECO:0000313" key="1">
    <source>
        <dbReference type="EMBL" id="KAH9328086.1"/>
    </source>
</evidence>
<dbReference type="AlphaFoldDB" id="A0AA38LLE5"/>
<dbReference type="EMBL" id="JAHRHJ020000001">
    <property type="protein sequence ID" value="KAH9328086.1"/>
    <property type="molecule type" value="Genomic_DNA"/>
</dbReference>
<name>A0AA38LLE5_TAXCH</name>
<accession>A0AA38LLE5</accession>
<sequence length="67" mass="7538">MQAIDVCSKIDENNHGWQKRVYDHGSNGGLQEGIEYVGKVDLEKHGSPKISCLFKQPLIESLRQGQQ</sequence>
<dbReference type="Proteomes" id="UP000824469">
    <property type="component" value="Unassembled WGS sequence"/>
</dbReference>
<evidence type="ECO:0000313" key="2">
    <source>
        <dbReference type="Proteomes" id="UP000824469"/>
    </source>
</evidence>
<comment type="caution">
    <text evidence="1">The sequence shown here is derived from an EMBL/GenBank/DDBJ whole genome shotgun (WGS) entry which is preliminary data.</text>
</comment>
<feature type="non-terminal residue" evidence="1">
    <location>
        <position position="1"/>
    </location>
</feature>
<protein>
    <submittedName>
        <fullName evidence="1">Uncharacterized protein</fullName>
    </submittedName>
</protein>